<dbReference type="AlphaFoldDB" id="A0AAE1VPQ2"/>
<comment type="caution">
    <text evidence="2">The sequence shown here is derived from an EMBL/GenBank/DDBJ whole genome shotgun (WGS) entry which is preliminary data.</text>
</comment>
<feature type="region of interest" description="Disordered" evidence="1">
    <location>
        <begin position="258"/>
        <end position="298"/>
    </location>
</feature>
<reference evidence="2" key="1">
    <citation type="submission" date="2023-12" db="EMBL/GenBank/DDBJ databases">
        <title>Genome assembly of Anisodus tanguticus.</title>
        <authorList>
            <person name="Wang Y.-J."/>
        </authorList>
    </citation>
    <scope>NUCLEOTIDE SEQUENCE</scope>
    <source>
        <strain evidence="2">KB-2021</strain>
        <tissue evidence="2">Leaf</tissue>
    </source>
</reference>
<dbReference type="EMBL" id="JAVYJV010000002">
    <property type="protein sequence ID" value="KAK4376867.1"/>
    <property type="molecule type" value="Genomic_DNA"/>
</dbReference>
<evidence type="ECO:0000313" key="3">
    <source>
        <dbReference type="Proteomes" id="UP001291623"/>
    </source>
</evidence>
<dbReference type="Proteomes" id="UP001291623">
    <property type="component" value="Unassembled WGS sequence"/>
</dbReference>
<feature type="compositionally biased region" description="Basic and acidic residues" evidence="1">
    <location>
        <begin position="153"/>
        <end position="163"/>
    </location>
</feature>
<organism evidence="2 3">
    <name type="scientific">Anisodus tanguticus</name>
    <dbReference type="NCBI Taxonomy" id="243964"/>
    <lineage>
        <taxon>Eukaryota</taxon>
        <taxon>Viridiplantae</taxon>
        <taxon>Streptophyta</taxon>
        <taxon>Embryophyta</taxon>
        <taxon>Tracheophyta</taxon>
        <taxon>Spermatophyta</taxon>
        <taxon>Magnoliopsida</taxon>
        <taxon>eudicotyledons</taxon>
        <taxon>Gunneridae</taxon>
        <taxon>Pentapetalae</taxon>
        <taxon>asterids</taxon>
        <taxon>lamiids</taxon>
        <taxon>Solanales</taxon>
        <taxon>Solanaceae</taxon>
        <taxon>Solanoideae</taxon>
        <taxon>Hyoscyameae</taxon>
        <taxon>Anisodus</taxon>
    </lineage>
</organism>
<proteinExistence type="predicted"/>
<feature type="region of interest" description="Disordered" evidence="1">
    <location>
        <begin position="48"/>
        <end position="67"/>
    </location>
</feature>
<feature type="compositionally biased region" description="Polar residues" evidence="1">
    <location>
        <begin position="276"/>
        <end position="286"/>
    </location>
</feature>
<sequence>MMIKGYGLVHLPIDFEHATNFEAEALRVLLSWTTDEVEGNDFSSYHFQTSDESDDYNYEESEQSDSDSLFDVDENINDLSDLDEEFVEARHANIRGKLDKKKAEKVNVDEISYGPVGLDTEFKHVFKNKRERYEGKLEGDDPYFEYSNLGSEVSDKEGGKPVENDEVETQPRNASTKTNASTYVTVGASATIGTTGTAGAGTSTIDAIVCASSTTGAGERGGTRAGIRSSARSAAKGSASAATSASTSALINATTSDAISSQPIQSTTQQSNTTTKGPTRKTSSVRSGGANPWYKGPPQTMYKKIRTTDYGVGYGLLFGLGGSVIERVSISI</sequence>
<feature type="compositionally biased region" description="Low complexity" evidence="1">
    <location>
        <begin position="258"/>
        <end position="275"/>
    </location>
</feature>
<feature type="region of interest" description="Disordered" evidence="1">
    <location>
        <begin position="147"/>
        <end position="176"/>
    </location>
</feature>
<accession>A0AAE1VPQ2</accession>
<evidence type="ECO:0000256" key="1">
    <source>
        <dbReference type="SAM" id="MobiDB-lite"/>
    </source>
</evidence>
<gene>
    <name evidence="2" type="ORF">RND71_003163</name>
</gene>
<name>A0AAE1VPQ2_9SOLA</name>
<evidence type="ECO:0000313" key="2">
    <source>
        <dbReference type="EMBL" id="KAK4376867.1"/>
    </source>
</evidence>
<feature type="compositionally biased region" description="Acidic residues" evidence="1">
    <location>
        <begin position="51"/>
        <end position="67"/>
    </location>
</feature>
<protein>
    <submittedName>
        <fullName evidence="2">Uncharacterized protein</fullName>
    </submittedName>
</protein>
<keyword evidence="3" id="KW-1185">Reference proteome</keyword>